<accession>A0AAW1LJ84</accession>
<protein>
    <recommendedName>
        <fullName evidence="3">Reverse transcriptase</fullName>
    </recommendedName>
</protein>
<evidence type="ECO:0000313" key="1">
    <source>
        <dbReference type="EMBL" id="KAK9733280.1"/>
    </source>
</evidence>
<evidence type="ECO:0000313" key="2">
    <source>
        <dbReference type="Proteomes" id="UP001443914"/>
    </source>
</evidence>
<keyword evidence="2" id="KW-1185">Reference proteome</keyword>
<reference evidence="1" key="1">
    <citation type="submission" date="2024-03" db="EMBL/GenBank/DDBJ databases">
        <title>WGS assembly of Saponaria officinalis var. Norfolk2.</title>
        <authorList>
            <person name="Jenkins J."/>
            <person name="Shu S."/>
            <person name="Grimwood J."/>
            <person name="Barry K."/>
            <person name="Goodstein D."/>
            <person name="Schmutz J."/>
            <person name="Leebens-Mack J."/>
            <person name="Osbourn A."/>
        </authorList>
    </citation>
    <scope>NUCLEOTIDE SEQUENCE [LARGE SCALE GENOMIC DNA]</scope>
    <source>
        <strain evidence="1">JIC</strain>
    </source>
</reference>
<dbReference type="InterPro" id="IPR036691">
    <property type="entry name" value="Endo/exonu/phosph_ase_sf"/>
</dbReference>
<sequence length="191" mass="21486">MVIGDFNVIRDVSERISSVLPNLDDILAFNSCLFQCGLMDLPSSGCEYTWTNKQDGADRVWSKLDRAMVNGSWQASFSSTSVLFLPTGVSDHSPTLVSILADIFRPRRFSFLNCWISMPDYHDLIQDSWAIPVIGSAIYKLLARPKNVRTALCAFHKSHTLSLSRRLTLAKNNLDSYSALLQMHHTCPFLI</sequence>
<dbReference type="Proteomes" id="UP001443914">
    <property type="component" value="Unassembled WGS sequence"/>
</dbReference>
<organism evidence="1 2">
    <name type="scientific">Saponaria officinalis</name>
    <name type="common">Common soapwort</name>
    <name type="synonym">Lychnis saponaria</name>
    <dbReference type="NCBI Taxonomy" id="3572"/>
    <lineage>
        <taxon>Eukaryota</taxon>
        <taxon>Viridiplantae</taxon>
        <taxon>Streptophyta</taxon>
        <taxon>Embryophyta</taxon>
        <taxon>Tracheophyta</taxon>
        <taxon>Spermatophyta</taxon>
        <taxon>Magnoliopsida</taxon>
        <taxon>eudicotyledons</taxon>
        <taxon>Gunneridae</taxon>
        <taxon>Pentapetalae</taxon>
        <taxon>Caryophyllales</taxon>
        <taxon>Caryophyllaceae</taxon>
        <taxon>Caryophylleae</taxon>
        <taxon>Saponaria</taxon>
    </lineage>
</organism>
<dbReference type="PANTHER" id="PTHR33710">
    <property type="entry name" value="BNAC02G09200D PROTEIN"/>
    <property type="match status" value="1"/>
</dbReference>
<dbReference type="EMBL" id="JBDFQZ010000004">
    <property type="protein sequence ID" value="KAK9733280.1"/>
    <property type="molecule type" value="Genomic_DNA"/>
</dbReference>
<dbReference type="Gene3D" id="3.60.10.10">
    <property type="entry name" value="Endonuclease/exonuclease/phosphatase"/>
    <property type="match status" value="1"/>
</dbReference>
<comment type="caution">
    <text evidence="1">The sequence shown here is derived from an EMBL/GenBank/DDBJ whole genome shotgun (WGS) entry which is preliminary data.</text>
</comment>
<gene>
    <name evidence="1" type="ORF">RND81_04G056900</name>
</gene>
<name>A0AAW1LJ84_SAPOF</name>
<dbReference type="SUPFAM" id="SSF56219">
    <property type="entry name" value="DNase I-like"/>
    <property type="match status" value="1"/>
</dbReference>
<proteinExistence type="predicted"/>
<evidence type="ECO:0008006" key="3">
    <source>
        <dbReference type="Google" id="ProtNLM"/>
    </source>
</evidence>
<dbReference type="AlphaFoldDB" id="A0AAW1LJ84"/>
<dbReference type="PANTHER" id="PTHR33710:SF64">
    <property type="entry name" value="ENDONUCLEASE_EXONUCLEASE_PHOSPHATASE DOMAIN-CONTAINING PROTEIN"/>
    <property type="match status" value="1"/>
</dbReference>